<dbReference type="OrthoDB" id="9787902at2"/>
<feature type="chain" id="PRO_5015484724" evidence="1">
    <location>
        <begin position="21"/>
        <end position="345"/>
    </location>
</feature>
<evidence type="ECO:0000313" key="3">
    <source>
        <dbReference type="EMBL" id="AVY96123.1"/>
    </source>
</evidence>
<accession>A0A2S0PFQ0</accession>
<dbReference type="Pfam" id="PF04069">
    <property type="entry name" value="OpuAC"/>
    <property type="match status" value="1"/>
</dbReference>
<feature type="domain" description="ABC-type glycine betaine transport system substrate-binding" evidence="2">
    <location>
        <begin position="32"/>
        <end position="317"/>
    </location>
</feature>
<dbReference type="KEGG" id="maer:DAI18_14985"/>
<dbReference type="STRING" id="1122240.GCA_000620105_02021"/>
<dbReference type="InterPro" id="IPR007210">
    <property type="entry name" value="ABC_Gly_betaine_transp_sub-bd"/>
</dbReference>
<feature type="signal peptide" evidence="1">
    <location>
        <begin position="1"/>
        <end position="20"/>
    </location>
</feature>
<name>A0A2S0PFQ0_9NEIS</name>
<keyword evidence="4" id="KW-1185">Reference proteome</keyword>
<sequence length="345" mass="37469">MKTTILASTLLLAVSTAAQAASPPSTWCAAGKPVRFAGLNWESASFLTELLREVFESGYGCTTDALPGNTVTMENALANNDIQIIAEEWIGRSDAWNQAAAAGKVVGLGKTLTGASEGWYVPDYLVNGDRKRGIAAAAPALKSVADLPRYAALFRDPESPDKGRFLNCPTGWTCEGVNSQKLKAYRLTTSYTNFRPGTGPALDAEVASAYRRGKPVLFYYWTPTALMGKYRFIKLQEPAYNEACFKTLADKDNPAPCASASPDAVIQAGASRAFHAADPVLVSVLQRFSVPIDRLNETLARQSTQKQDWRTLARAYIVRYPEQVKLWVPADIAGKVIAAAEKHQR</sequence>
<protein>
    <submittedName>
        <fullName evidence="3">ABC transporter substrate-binding protein</fullName>
    </submittedName>
</protein>
<dbReference type="Gene3D" id="3.40.190.100">
    <property type="entry name" value="Glycine betaine-binding periplasmic protein, domain 2"/>
    <property type="match status" value="1"/>
</dbReference>
<evidence type="ECO:0000259" key="2">
    <source>
        <dbReference type="Pfam" id="PF04069"/>
    </source>
</evidence>
<reference evidence="3 4" key="1">
    <citation type="submission" date="2018-04" db="EMBL/GenBank/DDBJ databases">
        <title>Denitrifier Microvirgula.</title>
        <authorList>
            <person name="Anderson E."/>
            <person name="Jang J."/>
            <person name="Ishii S."/>
        </authorList>
    </citation>
    <scope>NUCLEOTIDE SEQUENCE [LARGE SCALE GENOMIC DNA]</scope>
    <source>
        <strain evidence="3 4">BE2.4</strain>
    </source>
</reference>
<dbReference type="CDD" id="cd13641">
    <property type="entry name" value="PBP2_HisX_like"/>
    <property type="match status" value="1"/>
</dbReference>
<dbReference type="Proteomes" id="UP000244173">
    <property type="component" value="Chromosome"/>
</dbReference>
<dbReference type="EMBL" id="CP028519">
    <property type="protein sequence ID" value="AVY96123.1"/>
    <property type="molecule type" value="Genomic_DNA"/>
</dbReference>
<proteinExistence type="predicted"/>
<organism evidence="3 4">
    <name type="scientific">Microvirgula aerodenitrificans</name>
    <dbReference type="NCBI Taxonomy" id="57480"/>
    <lineage>
        <taxon>Bacteria</taxon>
        <taxon>Pseudomonadati</taxon>
        <taxon>Pseudomonadota</taxon>
        <taxon>Betaproteobacteria</taxon>
        <taxon>Neisseriales</taxon>
        <taxon>Aquaspirillaceae</taxon>
        <taxon>Microvirgula</taxon>
    </lineage>
</organism>
<evidence type="ECO:0000256" key="1">
    <source>
        <dbReference type="SAM" id="SignalP"/>
    </source>
</evidence>
<dbReference type="GO" id="GO:0022857">
    <property type="term" value="F:transmembrane transporter activity"/>
    <property type="evidence" value="ECO:0007669"/>
    <property type="project" value="InterPro"/>
</dbReference>
<dbReference type="GO" id="GO:0043190">
    <property type="term" value="C:ATP-binding cassette (ABC) transporter complex"/>
    <property type="evidence" value="ECO:0007669"/>
    <property type="project" value="InterPro"/>
</dbReference>
<gene>
    <name evidence="3" type="ORF">DAI18_14985</name>
</gene>
<dbReference type="AlphaFoldDB" id="A0A2S0PFQ0"/>
<dbReference type="SUPFAM" id="SSF53850">
    <property type="entry name" value="Periplasmic binding protein-like II"/>
    <property type="match status" value="1"/>
</dbReference>
<keyword evidence="1" id="KW-0732">Signal</keyword>
<evidence type="ECO:0000313" key="4">
    <source>
        <dbReference type="Proteomes" id="UP000244173"/>
    </source>
</evidence>